<evidence type="ECO:0000313" key="2">
    <source>
        <dbReference type="EMBL" id="KIJ38368.1"/>
    </source>
</evidence>
<keyword evidence="3" id="KW-1185">Reference proteome</keyword>
<name>A0A0C9U5X0_SPHS4</name>
<organism evidence="2 3">
    <name type="scientific">Sphaerobolus stellatus (strain SS14)</name>
    <dbReference type="NCBI Taxonomy" id="990650"/>
    <lineage>
        <taxon>Eukaryota</taxon>
        <taxon>Fungi</taxon>
        <taxon>Dikarya</taxon>
        <taxon>Basidiomycota</taxon>
        <taxon>Agaricomycotina</taxon>
        <taxon>Agaricomycetes</taxon>
        <taxon>Phallomycetidae</taxon>
        <taxon>Geastrales</taxon>
        <taxon>Sphaerobolaceae</taxon>
        <taxon>Sphaerobolus</taxon>
    </lineage>
</organism>
<protein>
    <submittedName>
        <fullName evidence="2">Uncharacterized protein</fullName>
    </submittedName>
</protein>
<sequence length="75" mass="8215">MIATGGPFPNTGHHGVLHIRDLDIVQIIYEEAGTYIGRFGRLSFGDKRGIEGLREKPQDDPGTGTDKQEHGTLNL</sequence>
<dbReference type="Proteomes" id="UP000054279">
    <property type="component" value="Unassembled WGS sequence"/>
</dbReference>
<dbReference type="EMBL" id="KN837161">
    <property type="protein sequence ID" value="KIJ38368.1"/>
    <property type="molecule type" value="Genomic_DNA"/>
</dbReference>
<gene>
    <name evidence="2" type="ORF">M422DRAFT_259029</name>
</gene>
<evidence type="ECO:0000256" key="1">
    <source>
        <dbReference type="SAM" id="MobiDB-lite"/>
    </source>
</evidence>
<dbReference type="HOGENOM" id="CLU_2851206_0_0_1"/>
<dbReference type="AlphaFoldDB" id="A0A0C9U5X0"/>
<feature type="compositionally biased region" description="Basic and acidic residues" evidence="1">
    <location>
        <begin position="66"/>
        <end position="75"/>
    </location>
</feature>
<evidence type="ECO:0000313" key="3">
    <source>
        <dbReference type="Proteomes" id="UP000054279"/>
    </source>
</evidence>
<proteinExistence type="predicted"/>
<feature type="compositionally biased region" description="Basic and acidic residues" evidence="1">
    <location>
        <begin position="50"/>
        <end position="59"/>
    </location>
</feature>
<reference evidence="2 3" key="1">
    <citation type="submission" date="2014-06" db="EMBL/GenBank/DDBJ databases">
        <title>Evolutionary Origins and Diversification of the Mycorrhizal Mutualists.</title>
        <authorList>
            <consortium name="DOE Joint Genome Institute"/>
            <consortium name="Mycorrhizal Genomics Consortium"/>
            <person name="Kohler A."/>
            <person name="Kuo A."/>
            <person name="Nagy L.G."/>
            <person name="Floudas D."/>
            <person name="Copeland A."/>
            <person name="Barry K.W."/>
            <person name="Cichocki N."/>
            <person name="Veneault-Fourrey C."/>
            <person name="LaButti K."/>
            <person name="Lindquist E.A."/>
            <person name="Lipzen A."/>
            <person name="Lundell T."/>
            <person name="Morin E."/>
            <person name="Murat C."/>
            <person name="Riley R."/>
            <person name="Ohm R."/>
            <person name="Sun H."/>
            <person name="Tunlid A."/>
            <person name="Henrissat B."/>
            <person name="Grigoriev I.V."/>
            <person name="Hibbett D.S."/>
            <person name="Martin F."/>
        </authorList>
    </citation>
    <scope>NUCLEOTIDE SEQUENCE [LARGE SCALE GENOMIC DNA]</scope>
    <source>
        <strain evidence="2 3">SS14</strain>
    </source>
</reference>
<accession>A0A0C9U5X0</accession>
<feature type="region of interest" description="Disordered" evidence="1">
    <location>
        <begin position="50"/>
        <end position="75"/>
    </location>
</feature>